<dbReference type="InterPro" id="IPR000185">
    <property type="entry name" value="SecA"/>
</dbReference>
<dbReference type="SMART" id="SM00957">
    <property type="entry name" value="SecA_DEAD"/>
    <property type="match status" value="1"/>
</dbReference>
<keyword evidence="7" id="KW-0479">Metal-binding</keyword>
<dbReference type="SUPFAM" id="SSF52540">
    <property type="entry name" value="P-loop containing nucleoside triphosphate hydrolases"/>
    <property type="match status" value="2"/>
</dbReference>
<evidence type="ECO:0000256" key="14">
    <source>
        <dbReference type="ARBA" id="ARBA00023136"/>
    </source>
</evidence>
<dbReference type="Pfam" id="PF07517">
    <property type="entry name" value="SecA_DEAD"/>
    <property type="match status" value="1"/>
</dbReference>
<dbReference type="InterPro" id="IPR011130">
    <property type="entry name" value="SecA_preprotein_X-link_dom"/>
</dbReference>
<keyword evidence="6 15" id="KW-0963">Cytoplasm</keyword>
<protein>
    <recommendedName>
        <fullName evidence="15 16">Protein translocase subunit SecA</fullName>
        <ecNumber evidence="15">7.4.2.8</ecNumber>
    </recommendedName>
</protein>
<comment type="subunit">
    <text evidence="15">Monomer and homodimer. Part of the essential Sec protein translocation apparatus which comprises SecA, SecYEG and auxiliary proteins SecDF. Other proteins may also be involved.</text>
</comment>
<dbReference type="PRINTS" id="PR00906">
    <property type="entry name" value="SECA"/>
</dbReference>
<accession>A0ABU3FAI0</accession>
<dbReference type="InterPro" id="IPR044722">
    <property type="entry name" value="SecA_SF2_C"/>
</dbReference>
<evidence type="ECO:0000259" key="20">
    <source>
        <dbReference type="PROSITE" id="PS51196"/>
    </source>
</evidence>
<dbReference type="HAMAP" id="MF_01382">
    <property type="entry name" value="SecA"/>
    <property type="match status" value="1"/>
</dbReference>
<evidence type="ECO:0000313" key="22">
    <source>
        <dbReference type="Proteomes" id="UP001181046"/>
    </source>
</evidence>
<reference evidence="21" key="1">
    <citation type="submission" date="2023-03" db="EMBL/GenBank/DDBJ databases">
        <authorList>
            <person name="Shen W."/>
            <person name="Cai J."/>
        </authorList>
    </citation>
    <scope>NUCLEOTIDE SEQUENCE</scope>
    <source>
        <strain evidence="21">P66-3</strain>
    </source>
</reference>
<dbReference type="CDD" id="cd17928">
    <property type="entry name" value="DEXDc_SecA"/>
    <property type="match status" value="1"/>
</dbReference>
<sequence length="843" mass="95956">MANFLRRMIENDKKELKRLSGIADKIEEFSDAMEKLSDEQLRGKTDEFKGRYQAGETLDELLPEAFAVVREAAKRVLGLYPYHVQLMGGIVLHDGNIPEMKTGEGKTLTATMPVYLNALTGEGVHVVTVNEYLATRDSNEMGDLYNFLGLSVGLNINSKTADEKRAAYSCDITYSTNNELGFDYLRDNMVVYQNQMVQRPLNYAIVDEVDSILIDEARTPLIISGAAEKSTALYTRTDNFVKRLKEDEDFKIDIQSKTIGLTEQGIEKAEANFGLENLYDLDNTALTHHLDQALRATFIMIRDIDYVVQDGKVLIVDQFTGRIMEGRRYSDGLHQAIEAKEGVEIEDETKTMATITFQNYFRMYKKLAGMTGTAKTEEEEFREIYNIEVIQIPTNRPVIREDHSDLLYPTLESKFHAVVQDIKERHRKGQPILVGTVAVETSELLSNMLDREKVPHEILNAKNHFKEAEIIMNAGQKGSVTIATNMAGRGTDIKLGLGVVELGGLAVIGTERHESRRIDNQLRGRSGRQGDPGVSQFYLSLEDDLMKRFGSERIKAFLDRMKVEDEDAVIQSKMLTRQVESAQKRVEGNNYDTRKNVLQYDDVMREQREVIYKQRQDVIMGEKDLTPNLLNMVRRTISRVVDSHTQLDKENWNLEALADFAGSTLVHEDSISTADLADKTPEEIKTYLYDRAKEVFDTKVSQLQSPEQLLEFEKVVILRVVDTKWTDHIDAMDQLRQSVGLRAYGQNNPLVEYQTEGYKMFEDMVGAIEFEVTRLFMKAEIRQNVQREQVAQNQQEHPVEADGDPENLTHTKQKPVHVEKVGRNDPCPCGSGKKYKNCHGKEQ</sequence>
<keyword evidence="4 15" id="KW-0813">Transport</keyword>
<feature type="region of interest" description="Disordered" evidence="17">
    <location>
        <begin position="789"/>
        <end position="843"/>
    </location>
</feature>
<dbReference type="InterPro" id="IPR011116">
    <property type="entry name" value="SecA_Wing/Scaffold"/>
</dbReference>
<dbReference type="NCBIfam" id="TIGR00963">
    <property type="entry name" value="secA"/>
    <property type="match status" value="1"/>
</dbReference>
<evidence type="ECO:0000256" key="15">
    <source>
        <dbReference type="HAMAP-Rule" id="MF_01382"/>
    </source>
</evidence>
<dbReference type="SUPFAM" id="SSF81767">
    <property type="entry name" value="Pre-protein crosslinking domain of SecA"/>
    <property type="match status" value="1"/>
</dbReference>
<evidence type="ECO:0000259" key="18">
    <source>
        <dbReference type="PROSITE" id="PS51192"/>
    </source>
</evidence>
<dbReference type="EC" id="7.4.2.8" evidence="15"/>
<gene>
    <name evidence="15 21" type="primary">secA</name>
    <name evidence="21" type="ORF">P7H27_07765</name>
</gene>
<dbReference type="Pfam" id="PF01043">
    <property type="entry name" value="SecA_PP_bind"/>
    <property type="match status" value="1"/>
</dbReference>
<comment type="catalytic activity">
    <reaction evidence="15">
        <text>ATP + H2O + cellular proteinSide 1 = ADP + phosphate + cellular proteinSide 2.</text>
        <dbReference type="EC" id="7.4.2.8"/>
    </reaction>
</comment>
<dbReference type="InterPro" id="IPR027417">
    <property type="entry name" value="P-loop_NTPase"/>
</dbReference>
<comment type="cofactor">
    <cofactor evidence="1">
        <name>Zn(2+)</name>
        <dbReference type="ChEBI" id="CHEBI:29105"/>
    </cofactor>
</comment>
<keyword evidence="12 15" id="KW-1278">Translocase</keyword>
<feature type="binding site" evidence="15">
    <location>
        <position position="492"/>
    </location>
    <ligand>
        <name>ATP</name>
        <dbReference type="ChEBI" id="CHEBI:30616"/>
    </ligand>
</feature>
<evidence type="ECO:0000256" key="16">
    <source>
        <dbReference type="RuleBase" id="RU003874"/>
    </source>
</evidence>
<feature type="compositionally biased region" description="Basic residues" evidence="17">
    <location>
        <begin position="833"/>
        <end position="843"/>
    </location>
</feature>
<dbReference type="Pfam" id="PF21090">
    <property type="entry name" value="P-loop_SecA"/>
    <property type="match status" value="2"/>
</dbReference>
<dbReference type="InterPro" id="IPR036266">
    <property type="entry name" value="SecA_Wing/Scaffold_sf"/>
</dbReference>
<evidence type="ECO:0000256" key="3">
    <source>
        <dbReference type="ARBA" id="ARBA00007650"/>
    </source>
</evidence>
<dbReference type="PROSITE" id="PS51196">
    <property type="entry name" value="SECA_MOTOR_DEAD"/>
    <property type="match status" value="1"/>
</dbReference>
<evidence type="ECO:0000256" key="11">
    <source>
        <dbReference type="ARBA" id="ARBA00022927"/>
    </source>
</evidence>
<name>A0ABU3FAI0_9ENTE</name>
<feature type="binding site" evidence="15">
    <location>
        <begin position="103"/>
        <end position="107"/>
    </location>
    <ligand>
        <name>ATP</name>
        <dbReference type="ChEBI" id="CHEBI:30616"/>
    </ligand>
</feature>
<keyword evidence="13 15" id="KW-0811">Translocation</keyword>
<dbReference type="Pfam" id="PF02810">
    <property type="entry name" value="SEC-C"/>
    <property type="match status" value="1"/>
</dbReference>
<dbReference type="NCBIfam" id="NF006630">
    <property type="entry name" value="PRK09200.1"/>
    <property type="match status" value="1"/>
</dbReference>
<dbReference type="InterPro" id="IPR036670">
    <property type="entry name" value="SecA_X-link_sf"/>
</dbReference>
<keyword evidence="14 15" id="KW-0472">Membrane</keyword>
<dbReference type="InterPro" id="IPR001650">
    <property type="entry name" value="Helicase_C-like"/>
</dbReference>
<dbReference type="Gene3D" id="3.40.50.300">
    <property type="entry name" value="P-loop containing nucleotide triphosphate hydrolases"/>
    <property type="match status" value="2"/>
</dbReference>
<dbReference type="Pfam" id="PF07516">
    <property type="entry name" value="SecA_SW"/>
    <property type="match status" value="1"/>
</dbReference>
<feature type="domain" description="Helicase C-terminal" evidence="19">
    <location>
        <begin position="410"/>
        <end position="569"/>
    </location>
</feature>
<dbReference type="PROSITE" id="PS51194">
    <property type="entry name" value="HELICASE_CTER"/>
    <property type="match status" value="1"/>
</dbReference>
<dbReference type="InterPro" id="IPR014018">
    <property type="entry name" value="SecA_motor_DEAD"/>
</dbReference>
<comment type="caution">
    <text evidence="21">The sequence shown here is derived from an EMBL/GenBank/DDBJ whole genome shotgun (WGS) entry which is preliminary data.</text>
</comment>
<comment type="subcellular location">
    <subcellularLocation>
        <location evidence="15">Cell membrane</location>
        <topology evidence="15">Peripheral membrane protein</topology>
        <orientation evidence="15">Cytoplasmic side</orientation>
    </subcellularLocation>
    <subcellularLocation>
        <location evidence="15">Cytoplasm</location>
    </subcellularLocation>
    <subcellularLocation>
        <location evidence="2">Membrane</location>
        <topology evidence="2">Peripheral membrane protein</topology>
    </subcellularLocation>
    <text evidence="15">Distribution is 50-50.</text>
</comment>
<feature type="domain" description="Helicase ATP-binding" evidence="18">
    <location>
        <begin position="87"/>
        <end position="246"/>
    </location>
</feature>
<dbReference type="InterPro" id="IPR004027">
    <property type="entry name" value="SEC_C_motif"/>
</dbReference>
<feature type="binding site" evidence="15">
    <location>
        <position position="85"/>
    </location>
    <ligand>
        <name>ATP</name>
        <dbReference type="ChEBI" id="CHEBI:30616"/>
    </ligand>
</feature>
<evidence type="ECO:0000256" key="17">
    <source>
        <dbReference type="SAM" id="MobiDB-lite"/>
    </source>
</evidence>
<dbReference type="InterPro" id="IPR014001">
    <property type="entry name" value="Helicase_ATP-bd"/>
</dbReference>
<proteinExistence type="inferred from homology"/>
<evidence type="ECO:0000256" key="10">
    <source>
        <dbReference type="ARBA" id="ARBA00022840"/>
    </source>
</evidence>
<feature type="domain" description="SecA family profile" evidence="20">
    <location>
        <begin position="1"/>
        <end position="570"/>
    </location>
</feature>
<comment type="similarity">
    <text evidence="3 15 16">Belongs to the SecA family.</text>
</comment>
<keyword evidence="9" id="KW-0862">Zinc</keyword>
<dbReference type="CDD" id="cd18803">
    <property type="entry name" value="SF2_C_secA"/>
    <property type="match status" value="1"/>
</dbReference>
<keyword evidence="8 15" id="KW-0547">Nucleotide-binding</keyword>
<dbReference type="PANTHER" id="PTHR30612">
    <property type="entry name" value="SECA INNER MEMBRANE COMPONENT OF SEC PROTEIN SECRETION SYSTEM"/>
    <property type="match status" value="1"/>
</dbReference>
<evidence type="ECO:0000256" key="7">
    <source>
        <dbReference type="ARBA" id="ARBA00022723"/>
    </source>
</evidence>
<evidence type="ECO:0000256" key="13">
    <source>
        <dbReference type="ARBA" id="ARBA00023010"/>
    </source>
</evidence>
<evidence type="ECO:0000313" key="21">
    <source>
        <dbReference type="EMBL" id="MDT2759656.1"/>
    </source>
</evidence>
<keyword evidence="10 15" id="KW-0067">ATP-binding</keyword>
<keyword evidence="11 15" id="KW-0653">Protein transport</keyword>
<evidence type="ECO:0000256" key="9">
    <source>
        <dbReference type="ARBA" id="ARBA00022833"/>
    </source>
</evidence>
<evidence type="ECO:0000256" key="12">
    <source>
        <dbReference type="ARBA" id="ARBA00022967"/>
    </source>
</evidence>
<dbReference type="SMART" id="SM00958">
    <property type="entry name" value="SecA_PP_bind"/>
    <property type="match status" value="1"/>
</dbReference>
<dbReference type="PANTHER" id="PTHR30612:SF0">
    <property type="entry name" value="CHLOROPLAST PROTEIN-TRANSPORTING ATPASE"/>
    <property type="match status" value="1"/>
</dbReference>
<evidence type="ECO:0000256" key="6">
    <source>
        <dbReference type="ARBA" id="ARBA00022490"/>
    </source>
</evidence>
<organism evidence="21 22">
    <name type="scientific">Enterococcus xiangfangensis</name>
    <dbReference type="NCBI Taxonomy" id="1296537"/>
    <lineage>
        <taxon>Bacteria</taxon>
        <taxon>Bacillati</taxon>
        <taxon>Bacillota</taxon>
        <taxon>Bacilli</taxon>
        <taxon>Lactobacillales</taxon>
        <taxon>Enterococcaceae</taxon>
        <taxon>Enterococcus</taxon>
    </lineage>
</organism>
<dbReference type="Proteomes" id="UP001181046">
    <property type="component" value="Unassembled WGS sequence"/>
</dbReference>
<keyword evidence="5 15" id="KW-1003">Cell membrane</keyword>
<dbReference type="PROSITE" id="PS51192">
    <property type="entry name" value="HELICASE_ATP_BIND_1"/>
    <property type="match status" value="1"/>
</dbReference>
<dbReference type="NCBIfam" id="NF009538">
    <property type="entry name" value="PRK12904.1"/>
    <property type="match status" value="1"/>
</dbReference>
<evidence type="ECO:0000256" key="4">
    <source>
        <dbReference type="ARBA" id="ARBA00022448"/>
    </source>
</evidence>
<evidence type="ECO:0000256" key="8">
    <source>
        <dbReference type="ARBA" id="ARBA00022741"/>
    </source>
</evidence>
<evidence type="ECO:0000259" key="19">
    <source>
        <dbReference type="PROSITE" id="PS51194"/>
    </source>
</evidence>
<evidence type="ECO:0000256" key="2">
    <source>
        <dbReference type="ARBA" id="ARBA00004170"/>
    </source>
</evidence>
<dbReference type="Gene3D" id="1.10.3060.10">
    <property type="entry name" value="Helical scaffold and wing domains of SecA"/>
    <property type="match status" value="1"/>
</dbReference>
<dbReference type="SUPFAM" id="SSF81886">
    <property type="entry name" value="Helical scaffold and wing domains of SecA"/>
    <property type="match status" value="1"/>
</dbReference>
<dbReference type="InterPro" id="IPR011115">
    <property type="entry name" value="SecA_DEAD"/>
</dbReference>
<dbReference type="RefSeq" id="WP_311829991.1">
    <property type="nucleotide sequence ID" value="NZ_JARQAJ010000004.1"/>
</dbReference>
<dbReference type="Gene3D" id="3.90.1440.10">
    <property type="entry name" value="SecA, preprotein cross-linking domain"/>
    <property type="match status" value="1"/>
</dbReference>
<keyword evidence="22" id="KW-1185">Reference proteome</keyword>
<dbReference type="InterPro" id="IPR020937">
    <property type="entry name" value="SecA_CS"/>
</dbReference>
<comment type="function">
    <text evidence="15">Part of the Sec protein translocase complex. Interacts with the SecYEG preprotein conducting channel. Has a central role in coupling the hydrolysis of ATP to the transfer of proteins into and across the cell membrane, serving as an ATP-driven molecular motor driving the stepwise translocation of polypeptide chains across the membrane.</text>
</comment>
<evidence type="ECO:0000256" key="5">
    <source>
        <dbReference type="ARBA" id="ARBA00022475"/>
    </source>
</evidence>
<evidence type="ECO:0000256" key="1">
    <source>
        <dbReference type="ARBA" id="ARBA00001947"/>
    </source>
</evidence>
<dbReference type="EMBL" id="JARQAJ010000004">
    <property type="protein sequence ID" value="MDT2759656.1"/>
    <property type="molecule type" value="Genomic_DNA"/>
</dbReference>
<dbReference type="PROSITE" id="PS01312">
    <property type="entry name" value="SECA"/>
    <property type="match status" value="1"/>
</dbReference>